<evidence type="ECO:0000313" key="2">
    <source>
        <dbReference type="Proteomes" id="UP001500742"/>
    </source>
</evidence>
<comment type="caution">
    <text evidence="1">The sequence shown here is derived from an EMBL/GenBank/DDBJ whole genome shotgun (WGS) entry which is preliminary data.</text>
</comment>
<dbReference type="Proteomes" id="UP001500742">
    <property type="component" value="Unassembled WGS sequence"/>
</dbReference>
<accession>A0ABP7R073</accession>
<name>A0ABP7R073_9SPHI</name>
<protein>
    <submittedName>
        <fullName evidence="1">Uncharacterized protein</fullName>
    </submittedName>
</protein>
<reference evidence="2" key="1">
    <citation type="journal article" date="2019" name="Int. J. Syst. Evol. Microbiol.">
        <title>The Global Catalogue of Microorganisms (GCM) 10K type strain sequencing project: providing services to taxonomists for standard genome sequencing and annotation.</title>
        <authorList>
            <consortium name="The Broad Institute Genomics Platform"/>
            <consortium name="The Broad Institute Genome Sequencing Center for Infectious Disease"/>
            <person name="Wu L."/>
            <person name="Ma J."/>
        </authorList>
    </citation>
    <scope>NUCLEOTIDE SEQUENCE [LARGE SCALE GENOMIC DNA]</scope>
    <source>
        <strain evidence="2">JCM 16601</strain>
    </source>
</reference>
<sequence length="103" mass="11893">MGHILAIYDQAVLEAKSDKGKAFLIKMFGKSFGYQMADDRYTALIEPHLRAFSLKELEAIVEEVNGNSQVNGRRRARTDNYNVKERILELNKNFSFAKYQNFV</sequence>
<gene>
    <name evidence="1" type="ORF">GCM10022210_50190</name>
</gene>
<organism evidence="1 2">
    <name type="scientific">Mucilaginibacter dorajii</name>
    <dbReference type="NCBI Taxonomy" id="692994"/>
    <lineage>
        <taxon>Bacteria</taxon>
        <taxon>Pseudomonadati</taxon>
        <taxon>Bacteroidota</taxon>
        <taxon>Sphingobacteriia</taxon>
        <taxon>Sphingobacteriales</taxon>
        <taxon>Sphingobacteriaceae</taxon>
        <taxon>Mucilaginibacter</taxon>
    </lineage>
</organism>
<keyword evidence="2" id="KW-1185">Reference proteome</keyword>
<evidence type="ECO:0000313" key="1">
    <source>
        <dbReference type="EMBL" id="GAA3990530.1"/>
    </source>
</evidence>
<proteinExistence type="predicted"/>
<dbReference type="EMBL" id="BAAAZC010000031">
    <property type="protein sequence ID" value="GAA3990530.1"/>
    <property type="molecule type" value="Genomic_DNA"/>
</dbReference>